<dbReference type="InterPro" id="IPR009057">
    <property type="entry name" value="Homeodomain-like_sf"/>
</dbReference>
<dbReference type="Gene3D" id="1.10.10.60">
    <property type="entry name" value="Homeodomain-like"/>
    <property type="match status" value="1"/>
</dbReference>
<reference evidence="12" key="1">
    <citation type="submission" date="2025-08" db="UniProtKB">
        <authorList>
            <consortium name="RefSeq"/>
        </authorList>
    </citation>
    <scope>IDENTIFICATION</scope>
</reference>
<evidence type="ECO:0000259" key="10">
    <source>
        <dbReference type="PROSITE" id="PS50071"/>
    </source>
</evidence>
<dbReference type="GO" id="GO:0009952">
    <property type="term" value="P:anterior/posterior pattern specification"/>
    <property type="evidence" value="ECO:0007669"/>
    <property type="project" value="TreeGrafter"/>
</dbReference>
<dbReference type="GeneID" id="106079843"/>
<feature type="compositionally biased region" description="Polar residues" evidence="9">
    <location>
        <begin position="111"/>
        <end position="135"/>
    </location>
</feature>
<evidence type="ECO:0000313" key="11">
    <source>
        <dbReference type="Proteomes" id="UP001165740"/>
    </source>
</evidence>
<keyword evidence="4 7" id="KW-0238">DNA-binding</keyword>
<comment type="subcellular location">
    <subcellularLocation>
        <location evidence="1 7 8">Nucleus</location>
    </subcellularLocation>
</comment>
<evidence type="ECO:0000256" key="1">
    <source>
        <dbReference type="ARBA" id="ARBA00004123"/>
    </source>
</evidence>
<organism evidence="11 12">
    <name type="scientific">Biomphalaria glabrata</name>
    <name type="common">Bloodfluke planorb</name>
    <name type="synonym">Freshwater snail</name>
    <dbReference type="NCBI Taxonomy" id="6526"/>
    <lineage>
        <taxon>Eukaryota</taxon>
        <taxon>Metazoa</taxon>
        <taxon>Spiralia</taxon>
        <taxon>Lophotrochozoa</taxon>
        <taxon>Mollusca</taxon>
        <taxon>Gastropoda</taxon>
        <taxon>Heterobranchia</taxon>
        <taxon>Euthyneura</taxon>
        <taxon>Panpulmonata</taxon>
        <taxon>Hygrophila</taxon>
        <taxon>Lymnaeoidea</taxon>
        <taxon>Planorbidae</taxon>
        <taxon>Biomphalaria</taxon>
    </lineage>
</organism>
<evidence type="ECO:0000313" key="12">
    <source>
        <dbReference type="RefSeq" id="XP_055901673.1"/>
    </source>
</evidence>
<dbReference type="InterPro" id="IPR050296">
    <property type="entry name" value="Antp_homeobox"/>
</dbReference>
<feature type="region of interest" description="Disordered" evidence="9">
    <location>
        <begin position="103"/>
        <end position="388"/>
    </location>
</feature>
<proteinExistence type="inferred from homology"/>
<dbReference type="OMA" id="CASPYSS"/>
<evidence type="ECO:0000256" key="7">
    <source>
        <dbReference type="PROSITE-ProRule" id="PRU00108"/>
    </source>
</evidence>
<accession>A0A9W3BQI0</accession>
<dbReference type="Pfam" id="PF00046">
    <property type="entry name" value="Homeodomain"/>
    <property type="match status" value="1"/>
</dbReference>
<gene>
    <name evidence="12" type="primary">LOC106079843</name>
</gene>
<feature type="domain" description="Homeobox" evidence="10">
    <location>
        <begin position="382"/>
        <end position="442"/>
    </location>
</feature>
<dbReference type="OrthoDB" id="6161418at2759"/>
<dbReference type="GO" id="GO:0005634">
    <property type="term" value="C:nucleus"/>
    <property type="evidence" value="ECO:0007669"/>
    <property type="project" value="UniProtKB-SubCell"/>
</dbReference>
<keyword evidence="11" id="KW-1185">Reference proteome</keyword>
<dbReference type="InterPro" id="IPR001356">
    <property type="entry name" value="HD"/>
</dbReference>
<dbReference type="RefSeq" id="XP_055901673.1">
    <property type="nucleotide sequence ID" value="XM_056045698.1"/>
</dbReference>
<name>A0A9W3BQI0_BIOGL</name>
<keyword evidence="3" id="KW-0217">Developmental protein</keyword>
<dbReference type="SMART" id="SM00389">
    <property type="entry name" value="HOX"/>
    <property type="match status" value="1"/>
</dbReference>
<dbReference type="PRINTS" id="PR00024">
    <property type="entry name" value="HOMEOBOX"/>
</dbReference>
<dbReference type="InterPro" id="IPR020479">
    <property type="entry name" value="HD_metazoa"/>
</dbReference>
<dbReference type="CDD" id="cd00086">
    <property type="entry name" value="homeodomain"/>
    <property type="match status" value="1"/>
</dbReference>
<evidence type="ECO:0000256" key="4">
    <source>
        <dbReference type="ARBA" id="ARBA00023125"/>
    </source>
</evidence>
<feature type="compositionally biased region" description="Low complexity" evidence="9">
    <location>
        <begin position="145"/>
        <end position="165"/>
    </location>
</feature>
<keyword evidence="6 7" id="KW-0539">Nucleus</keyword>
<dbReference type="SUPFAM" id="SSF46689">
    <property type="entry name" value="Homeodomain-like"/>
    <property type="match status" value="1"/>
</dbReference>
<dbReference type="Proteomes" id="UP001165740">
    <property type="component" value="Chromosome 11"/>
</dbReference>
<evidence type="ECO:0000256" key="8">
    <source>
        <dbReference type="RuleBase" id="RU000682"/>
    </source>
</evidence>
<sequence length="470" mass="51097">MNSYFAAPFLPQYSAESHYMANGYGPSTTTNYGHYSSRFSDHVRGYQPTSNGAYGGVCAAGATGHHAGVSSLSESCASPYSSYHVQKSSGILHTSPYSGVSPVSGHHGNLGSPNDLTGSSGYPITPAHSHNSSIHHTPLLHEKYNNNNINSNKHGSTSATSATSYSHHHGLHHHGEPGNSNGLVTGHSSGNTGLTGAETPPLVNSHHHHITPTTNHHSQHHRPNHHTPQQQQQQQHHTQQQTPHTNSNHHATTNTNNAGPPSGGTTQHAALSSSNNSATTGANITSTTQRPQQNGYLGGYSSNLEWPSHGHSHISTPSPTRSQHSPFGSPGEPNALSSCSLSPKAGSDDLNNHQQPPGSANSSPEQPAPFYPWMGIVGPNSAQRRRGRQTYSRYQTLELEKEFQFNHYLTRKRRIEIAHSLCLTERQIKIWFQNRRMKLKKEKLAIQELNSNCKTEFKDEDDLSDDGDCR</sequence>
<comment type="similarity">
    <text evidence="2">Belongs to the Antp homeobox family.</text>
</comment>
<feature type="DNA-binding region" description="Homeobox" evidence="7">
    <location>
        <begin position="384"/>
        <end position="443"/>
    </location>
</feature>
<dbReference type="InterPro" id="IPR017970">
    <property type="entry name" value="Homeobox_CS"/>
</dbReference>
<evidence type="ECO:0000256" key="2">
    <source>
        <dbReference type="ARBA" id="ARBA00009107"/>
    </source>
</evidence>
<feature type="compositionally biased region" description="Polar residues" evidence="9">
    <location>
        <begin position="352"/>
        <end position="365"/>
    </location>
</feature>
<evidence type="ECO:0000256" key="3">
    <source>
        <dbReference type="ARBA" id="ARBA00022473"/>
    </source>
</evidence>
<dbReference type="PANTHER" id="PTHR45659:SF4">
    <property type="entry name" value="HOMEOBOX PROTEIN ABDOMINAL-A"/>
    <property type="match status" value="1"/>
</dbReference>
<dbReference type="PROSITE" id="PS50071">
    <property type="entry name" value="HOMEOBOX_2"/>
    <property type="match status" value="1"/>
</dbReference>
<evidence type="ECO:0000256" key="6">
    <source>
        <dbReference type="ARBA" id="ARBA00023242"/>
    </source>
</evidence>
<keyword evidence="5 7" id="KW-0371">Homeobox</keyword>
<dbReference type="PROSITE" id="PS00027">
    <property type="entry name" value="HOMEOBOX_1"/>
    <property type="match status" value="1"/>
</dbReference>
<dbReference type="GO" id="GO:0000978">
    <property type="term" value="F:RNA polymerase II cis-regulatory region sequence-specific DNA binding"/>
    <property type="evidence" value="ECO:0007669"/>
    <property type="project" value="TreeGrafter"/>
</dbReference>
<dbReference type="PANTHER" id="PTHR45659">
    <property type="entry name" value="HOMEOBOX PROTEIN HOX"/>
    <property type="match status" value="1"/>
</dbReference>
<dbReference type="GO" id="GO:0000981">
    <property type="term" value="F:DNA-binding transcription factor activity, RNA polymerase II-specific"/>
    <property type="evidence" value="ECO:0007669"/>
    <property type="project" value="InterPro"/>
</dbReference>
<feature type="compositionally biased region" description="Low complexity" evidence="9">
    <location>
        <begin position="226"/>
        <end position="288"/>
    </location>
</feature>
<feature type="compositionally biased region" description="Polar residues" evidence="9">
    <location>
        <begin position="313"/>
        <end position="326"/>
    </location>
</feature>
<dbReference type="AlphaFoldDB" id="A0A9W3BQI0"/>
<dbReference type="FunFam" id="1.10.10.60:FF:000193">
    <property type="entry name" value="Ultrabithorax, isoform C"/>
    <property type="match status" value="1"/>
</dbReference>
<feature type="compositionally biased region" description="Polar residues" evidence="9">
    <location>
        <begin position="289"/>
        <end position="305"/>
    </location>
</feature>
<evidence type="ECO:0000256" key="9">
    <source>
        <dbReference type="SAM" id="MobiDB-lite"/>
    </source>
</evidence>
<protein>
    <submittedName>
        <fullName evidence="12">Homeobox protein LOX2-like</fullName>
    </submittedName>
</protein>
<feature type="compositionally biased region" description="Polar residues" evidence="9">
    <location>
        <begin position="178"/>
        <end position="194"/>
    </location>
</feature>
<evidence type="ECO:0000256" key="5">
    <source>
        <dbReference type="ARBA" id="ARBA00023155"/>
    </source>
</evidence>